<proteinExistence type="predicted"/>
<dbReference type="WBParaSite" id="mrna-Wban_05730">
    <property type="protein sequence ID" value="mrna-Wban_05730"/>
    <property type="gene ID" value="Wban_05730"/>
</dbReference>
<reference evidence="2" key="3">
    <citation type="submission" date="2024-02" db="UniProtKB">
        <authorList>
            <consortium name="WormBaseParasite"/>
        </authorList>
    </citation>
    <scope>IDENTIFICATION</scope>
    <source>
        <strain evidence="2">pt0022</strain>
    </source>
</reference>
<dbReference type="Proteomes" id="UP000093561">
    <property type="component" value="Unassembled WGS sequence"/>
</dbReference>
<dbReference type="AlphaFoldDB" id="A0AAF5PUE7"/>
<evidence type="ECO:0000313" key="1">
    <source>
        <dbReference type="Proteomes" id="UP000093561"/>
    </source>
</evidence>
<protein>
    <submittedName>
        <fullName evidence="2">Uncharacterized protein</fullName>
    </submittedName>
</protein>
<organism evidence="1 2">
    <name type="scientific">Wuchereria bancrofti</name>
    <dbReference type="NCBI Taxonomy" id="6293"/>
    <lineage>
        <taxon>Eukaryota</taxon>
        <taxon>Metazoa</taxon>
        <taxon>Ecdysozoa</taxon>
        <taxon>Nematoda</taxon>
        <taxon>Chromadorea</taxon>
        <taxon>Rhabditida</taxon>
        <taxon>Spirurina</taxon>
        <taxon>Spiruromorpha</taxon>
        <taxon>Filarioidea</taxon>
        <taxon>Onchocercidae</taxon>
        <taxon>Wuchereria</taxon>
    </lineage>
</organism>
<reference evidence="1" key="1">
    <citation type="submission" date="2015-03" db="EMBL/GenBank/DDBJ databases">
        <title>Wuchereria bancrofti Genome Sequencing Papua New Guinea Strain.</title>
        <authorList>
            <person name="Small S.T."/>
            <person name="Serre D."/>
            <person name="Zimmerman P.A."/>
        </authorList>
    </citation>
    <scope>NUCLEOTIDE SEQUENCE [LARGE SCALE GENOMIC DNA]</scope>
    <source>
        <strain evidence="1">pt0022</strain>
    </source>
</reference>
<name>A0AAF5PUE7_WUCBA</name>
<accession>A0AAF5PUE7</accession>
<sequence>MLRYSNCRCLLYGYKFPVEAVLPVHQHSSSNFLACSSSSSSTNLDVEIAHRPAVKCCGYAFRNKQNVFCSFNDSSEFLDSIPASASTRKDELSENVIEILKSFFETYGWHSFDGVLDDLPAQTYEMLMLSFPTNYNTSMTLFNNAQTCDRVLGTKSRTSLRRQHWWTFCARLRSTRPYVATKKTIKNRGTLLYKSERDIAKSTDQHNVQTISSKLRPVVNFQLRTLKTSPYSTAIHDGAVSATTVSCQEKAQKPIKNKNSELVTSKTKIASIEQLKQLTLKKDVTGLQQVLTKELWPSHRRLKTFIAELFEVFIVYGKDVNEALWLMDSFISENSRVALPNSTVLQLITRILIEEGMKAAIDYAVHYRNLLLIKSPPDDLFVDCSTAVAEDLFTEAFKRDDLSGVQNLCDILIDLGFLRSSCPYLRAVVKSHLRSGGFDAAFNVWYKNAQKYRIGAGCDLLIRHTILERNLNDIFRGKRLRNILDKLDEFGAFYDGLAELVVELLKADMASEAELIFKRLKISGRHFREPLLRMQSDLDNLPYVEDFATVLLAALVEENRNSRKCWRQKLSERGLKKDFQGLTHKCYIRSLLAAWQPRYNRKQEVEMKKFRTNVEQLRGLIFVTQNVWFELASSANDMESLERLWTWNTKYSNGEFDSVRKKLEDFLTAKEIMTSNDDGFDGIH</sequence>
<evidence type="ECO:0000313" key="2">
    <source>
        <dbReference type="WBParaSite" id="mrna-Wban_05730"/>
    </source>
</evidence>
<reference evidence="1" key="2">
    <citation type="journal article" date="2016" name="Mol. Ecol.">
        <title>Population genomics of the filarial nematode parasite Wuchereria bancrofti from mosquitoes.</title>
        <authorList>
            <person name="Small S.T."/>
            <person name="Reimer L.J."/>
            <person name="Tisch D.J."/>
            <person name="King C.L."/>
            <person name="Christensen B.M."/>
            <person name="Siba P.M."/>
            <person name="Kazura J.W."/>
            <person name="Serre D."/>
            <person name="Zimmerman P.A."/>
        </authorList>
    </citation>
    <scope>NUCLEOTIDE SEQUENCE</scope>
    <source>
        <strain evidence="1">pt0022</strain>
    </source>
</reference>